<evidence type="ECO:0000313" key="3">
    <source>
        <dbReference type="Proteomes" id="UP001162060"/>
    </source>
</evidence>
<protein>
    <recommendedName>
        <fullName evidence="4">Reverse transcriptase Ty1/copia-type domain-containing protein</fullName>
    </recommendedName>
</protein>
<accession>A0AAV1UA96</accession>
<gene>
    <name evidence="2" type="ORF">PM001_LOCUS16241</name>
</gene>
<dbReference type="Proteomes" id="UP001162060">
    <property type="component" value="Unassembled WGS sequence"/>
</dbReference>
<proteinExistence type="predicted"/>
<comment type="caution">
    <text evidence="2">The sequence shown here is derived from an EMBL/GenBank/DDBJ whole genome shotgun (WGS) entry which is preliminary data.</text>
</comment>
<reference evidence="2" key="1">
    <citation type="submission" date="2024-01" db="EMBL/GenBank/DDBJ databases">
        <authorList>
            <person name="Webb A."/>
        </authorList>
    </citation>
    <scope>NUCLEOTIDE SEQUENCE</scope>
    <source>
        <strain evidence="2">Pm1</strain>
    </source>
</reference>
<organism evidence="2 3">
    <name type="scientific">Peronospora matthiolae</name>
    <dbReference type="NCBI Taxonomy" id="2874970"/>
    <lineage>
        <taxon>Eukaryota</taxon>
        <taxon>Sar</taxon>
        <taxon>Stramenopiles</taxon>
        <taxon>Oomycota</taxon>
        <taxon>Peronosporomycetes</taxon>
        <taxon>Peronosporales</taxon>
        <taxon>Peronosporaceae</taxon>
        <taxon>Peronospora</taxon>
    </lineage>
</organism>
<name>A0AAV1UA96_9STRA</name>
<sequence length="77" mass="8118">MNVLEVKDLGLVTKFLGMGVTYDDKNGYALEQKQCIRELLATSGLDLANPTRTPTGEDPDGEGEGDTLIGMSGGTAK</sequence>
<feature type="region of interest" description="Disordered" evidence="1">
    <location>
        <begin position="46"/>
        <end position="77"/>
    </location>
</feature>
<evidence type="ECO:0000313" key="2">
    <source>
        <dbReference type="EMBL" id="CAK7931091.1"/>
    </source>
</evidence>
<dbReference type="AlphaFoldDB" id="A0AAV1UA96"/>
<dbReference type="EMBL" id="CAKLBY020000172">
    <property type="protein sequence ID" value="CAK7931091.1"/>
    <property type="molecule type" value="Genomic_DNA"/>
</dbReference>
<evidence type="ECO:0008006" key="4">
    <source>
        <dbReference type="Google" id="ProtNLM"/>
    </source>
</evidence>
<evidence type="ECO:0000256" key="1">
    <source>
        <dbReference type="SAM" id="MobiDB-lite"/>
    </source>
</evidence>